<protein>
    <recommendedName>
        <fullName evidence="2">DUF2726 domain-containing protein</fullName>
    </recommendedName>
</protein>
<accession>A0A212SG22</accession>
<dbReference type="OrthoDB" id="5782056at2"/>
<dbReference type="RefSeq" id="WP_088522673.1">
    <property type="nucleotide sequence ID" value="NZ_FYDG01000038.1"/>
</dbReference>
<evidence type="ECO:0000259" key="2">
    <source>
        <dbReference type="Pfam" id="PF10881"/>
    </source>
</evidence>
<keyword evidence="1" id="KW-0812">Transmembrane</keyword>
<sequence length="165" mass="18585">MLDQAIWLLAAGVVCFVCAVVLLRGRLKCRYRRGRFLSANEKKFLGALDRVVGSGHRVFVQVRLADLVDIESCGSARKDFKARRQVFGKSVDFVICNRSTLDPIMIIEVDDASHERVERRRRDVLVDRVCAEAGLPLLRVKARFAYSEIELMGALRSKGLFVSDA</sequence>
<evidence type="ECO:0000256" key="1">
    <source>
        <dbReference type="SAM" id="Phobius"/>
    </source>
</evidence>
<dbReference type="AlphaFoldDB" id="A0A212SG22"/>
<feature type="domain" description="DUF2726" evidence="2">
    <location>
        <begin position="37"/>
        <end position="152"/>
    </location>
</feature>
<evidence type="ECO:0000313" key="4">
    <source>
        <dbReference type="Proteomes" id="UP000198418"/>
    </source>
</evidence>
<evidence type="ECO:0000313" key="3">
    <source>
        <dbReference type="EMBL" id="SNB84682.1"/>
    </source>
</evidence>
<dbReference type="Pfam" id="PF10881">
    <property type="entry name" value="DUF2726"/>
    <property type="match status" value="1"/>
</dbReference>
<keyword evidence="1" id="KW-0472">Membrane</keyword>
<gene>
    <name evidence="3" type="ORF">SAMN06265338_1386</name>
</gene>
<reference evidence="4" key="1">
    <citation type="submission" date="2017-06" db="EMBL/GenBank/DDBJ databases">
        <authorList>
            <person name="Varghese N."/>
            <person name="Submissions S."/>
        </authorList>
    </citation>
    <scope>NUCLEOTIDE SEQUENCE [LARGE SCALE GENOMIC DNA]</scope>
    <source>
        <strain evidence="4">DSM 137</strain>
    </source>
</reference>
<organism evidence="3 4">
    <name type="scientific">Rhodoblastus acidophilus</name>
    <name type="common">Rhodopseudomonas acidophila</name>
    <dbReference type="NCBI Taxonomy" id="1074"/>
    <lineage>
        <taxon>Bacteria</taxon>
        <taxon>Pseudomonadati</taxon>
        <taxon>Pseudomonadota</taxon>
        <taxon>Alphaproteobacteria</taxon>
        <taxon>Hyphomicrobiales</taxon>
        <taxon>Rhodoblastaceae</taxon>
        <taxon>Rhodoblastus</taxon>
    </lineage>
</organism>
<dbReference type="EMBL" id="FYDG01000038">
    <property type="protein sequence ID" value="SNB84682.1"/>
    <property type="molecule type" value="Genomic_DNA"/>
</dbReference>
<feature type="transmembrane region" description="Helical" evidence="1">
    <location>
        <begin position="6"/>
        <end position="25"/>
    </location>
</feature>
<keyword evidence="4" id="KW-1185">Reference proteome</keyword>
<name>A0A212SG22_RHOAC</name>
<proteinExistence type="predicted"/>
<keyword evidence="1" id="KW-1133">Transmembrane helix</keyword>
<dbReference type="Proteomes" id="UP000198418">
    <property type="component" value="Unassembled WGS sequence"/>
</dbReference>
<dbReference type="InterPro" id="IPR024402">
    <property type="entry name" value="DUF2726"/>
</dbReference>